<comment type="subcellular location">
    <subcellularLocation>
        <location evidence="1">Cell membrane</location>
        <topology evidence="1">Single-pass membrane protein</topology>
    </subcellularLocation>
</comment>
<protein>
    <submittedName>
        <fullName evidence="8">PspC domain-containing protein</fullName>
    </submittedName>
</protein>
<keyword evidence="3 6" id="KW-0812">Transmembrane</keyword>
<keyword evidence="9" id="KW-1185">Reference proteome</keyword>
<dbReference type="PANTHER" id="PTHR33885:SF3">
    <property type="entry name" value="PHAGE SHOCK PROTEIN C"/>
    <property type="match status" value="1"/>
</dbReference>
<dbReference type="AlphaFoldDB" id="A0AA43ZRQ4"/>
<keyword evidence="4 6" id="KW-1133">Transmembrane helix</keyword>
<keyword evidence="5 6" id="KW-0472">Membrane</keyword>
<feature type="domain" description="Phage shock protein PspC N-terminal" evidence="7">
    <location>
        <begin position="2"/>
        <end position="58"/>
    </location>
</feature>
<dbReference type="GO" id="GO:0005886">
    <property type="term" value="C:plasma membrane"/>
    <property type="evidence" value="ECO:0007669"/>
    <property type="project" value="UniProtKB-SubCell"/>
</dbReference>
<gene>
    <name evidence="8" type="ORF">Q4F26_03535</name>
</gene>
<proteinExistence type="predicted"/>
<evidence type="ECO:0000313" key="9">
    <source>
        <dbReference type="Proteomes" id="UP001171751"/>
    </source>
</evidence>
<dbReference type="Proteomes" id="UP001171751">
    <property type="component" value="Unassembled WGS sequence"/>
</dbReference>
<comment type="caution">
    <text evidence="8">The sequence shown here is derived from an EMBL/GenBank/DDBJ whole genome shotgun (WGS) entry which is preliminary data.</text>
</comment>
<accession>A0AA43ZRQ4</accession>
<sequence length="96" mass="11148">MKIKRSRSNRILLGVCGGLADKFNMSAWTLRLLFIIFSFLGMGVPALIYLILAMIMPEDETKSIQEMFSEKIKGYEKSRKKQKREIKEAEKVFKDN</sequence>
<feature type="transmembrane region" description="Helical" evidence="6">
    <location>
        <begin position="30"/>
        <end position="52"/>
    </location>
</feature>
<organism evidence="8 9">
    <name type="scientific">Atopococcus tabaci</name>
    <dbReference type="NCBI Taxonomy" id="269774"/>
    <lineage>
        <taxon>Bacteria</taxon>
        <taxon>Bacillati</taxon>
        <taxon>Bacillota</taxon>
        <taxon>Bacilli</taxon>
        <taxon>Lactobacillales</taxon>
        <taxon>Carnobacteriaceae</taxon>
        <taxon>Atopococcus</taxon>
    </lineage>
</organism>
<name>A0AA43ZRQ4_9LACT</name>
<evidence type="ECO:0000259" key="7">
    <source>
        <dbReference type="Pfam" id="PF04024"/>
    </source>
</evidence>
<evidence type="ECO:0000256" key="4">
    <source>
        <dbReference type="ARBA" id="ARBA00022989"/>
    </source>
</evidence>
<evidence type="ECO:0000256" key="3">
    <source>
        <dbReference type="ARBA" id="ARBA00022692"/>
    </source>
</evidence>
<evidence type="ECO:0000313" key="8">
    <source>
        <dbReference type="EMBL" id="MDO5457395.1"/>
    </source>
</evidence>
<keyword evidence="2" id="KW-1003">Cell membrane</keyword>
<dbReference type="InterPro" id="IPR052027">
    <property type="entry name" value="PspC"/>
</dbReference>
<dbReference type="EMBL" id="JAUNQW010000010">
    <property type="protein sequence ID" value="MDO5457395.1"/>
    <property type="molecule type" value="Genomic_DNA"/>
</dbReference>
<evidence type="ECO:0000256" key="5">
    <source>
        <dbReference type="ARBA" id="ARBA00023136"/>
    </source>
</evidence>
<dbReference type="Pfam" id="PF04024">
    <property type="entry name" value="PspC"/>
    <property type="match status" value="1"/>
</dbReference>
<evidence type="ECO:0000256" key="1">
    <source>
        <dbReference type="ARBA" id="ARBA00004162"/>
    </source>
</evidence>
<evidence type="ECO:0000256" key="2">
    <source>
        <dbReference type="ARBA" id="ARBA00022475"/>
    </source>
</evidence>
<reference evidence="8" key="1">
    <citation type="submission" date="2023-07" db="EMBL/GenBank/DDBJ databases">
        <title>Between Cages and Wild: Unraveling the Impact of Captivity on Animal Microbiomes and Antimicrobial Resistance.</title>
        <authorList>
            <person name="Schmartz G.P."/>
            <person name="Rehner J."/>
            <person name="Schuff M.J."/>
            <person name="Becker S.L."/>
            <person name="Kravczyk M."/>
            <person name="Gurevich A."/>
            <person name="Francke R."/>
            <person name="Mueller R."/>
            <person name="Keller V."/>
            <person name="Keller A."/>
        </authorList>
    </citation>
    <scope>NUCLEOTIDE SEQUENCE</scope>
    <source>
        <strain evidence="8">S39M_St_73</strain>
    </source>
</reference>
<dbReference type="InterPro" id="IPR007168">
    <property type="entry name" value="Phageshock_PspC_N"/>
</dbReference>
<dbReference type="PANTHER" id="PTHR33885">
    <property type="entry name" value="PHAGE SHOCK PROTEIN C"/>
    <property type="match status" value="1"/>
</dbReference>
<evidence type="ECO:0000256" key="6">
    <source>
        <dbReference type="SAM" id="Phobius"/>
    </source>
</evidence>